<organism evidence="6 7">
    <name type="scientific">Suttonella indologenes</name>
    <dbReference type="NCBI Taxonomy" id="13276"/>
    <lineage>
        <taxon>Bacteria</taxon>
        <taxon>Pseudomonadati</taxon>
        <taxon>Pseudomonadota</taxon>
        <taxon>Gammaproteobacteria</taxon>
        <taxon>Cardiobacteriales</taxon>
        <taxon>Cardiobacteriaceae</taxon>
        <taxon>Suttonella</taxon>
    </lineage>
</organism>
<dbReference type="RefSeq" id="WP_115219424.1">
    <property type="nucleotide sequence ID" value="NZ_UHIA01000004.1"/>
</dbReference>
<dbReference type="InterPro" id="IPR026265">
    <property type="entry name" value="LptC"/>
</dbReference>
<dbReference type="Proteomes" id="UP000254575">
    <property type="component" value="Unassembled WGS sequence"/>
</dbReference>
<dbReference type="NCBIfam" id="TIGR04409">
    <property type="entry name" value="LptC_YrbK"/>
    <property type="match status" value="1"/>
</dbReference>
<keyword evidence="1" id="KW-1003">Cell membrane</keyword>
<dbReference type="Pfam" id="PF06835">
    <property type="entry name" value="LptC"/>
    <property type="match status" value="1"/>
</dbReference>
<evidence type="ECO:0000256" key="1">
    <source>
        <dbReference type="ARBA" id="ARBA00022475"/>
    </source>
</evidence>
<dbReference type="PANTHER" id="PTHR37481">
    <property type="entry name" value="LIPOPOLYSACCHARIDE EXPORT SYSTEM PROTEIN LPTC"/>
    <property type="match status" value="1"/>
</dbReference>
<dbReference type="OrthoDB" id="5973594at2"/>
<keyword evidence="3" id="KW-0812">Transmembrane</keyword>
<evidence type="ECO:0000313" key="7">
    <source>
        <dbReference type="Proteomes" id="UP000254575"/>
    </source>
</evidence>
<dbReference type="EMBL" id="UHIA01000004">
    <property type="protein sequence ID" value="SUO98627.1"/>
    <property type="molecule type" value="Genomic_DNA"/>
</dbReference>
<evidence type="ECO:0000313" key="6">
    <source>
        <dbReference type="EMBL" id="SUO98627.1"/>
    </source>
</evidence>
<dbReference type="GO" id="GO:0017089">
    <property type="term" value="F:glycolipid transfer activity"/>
    <property type="evidence" value="ECO:0007669"/>
    <property type="project" value="TreeGrafter"/>
</dbReference>
<reference evidence="6 7" key="1">
    <citation type="submission" date="2018-06" db="EMBL/GenBank/DDBJ databases">
        <authorList>
            <consortium name="Pathogen Informatics"/>
            <person name="Doyle S."/>
        </authorList>
    </citation>
    <scope>NUCLEOTIDE SEQUENCE [LARGE SCALE GENOMIC DNA]</scope>
    <source>
        <strain evidence="6 7">NCTC10717</strain>
    </source>
</reference>
<dbReference type="InterPro" id="IPR052363">
    <property type="entry name" value="LPS_export_LptC"/>
</dbReference>
<dbReference type="GO" id="GO:0030288">
    <property type="term" value="C:outer membrane-bounded periplasmic space"/>
    <property type="evidence" value="ECO:0007669"/>
    <property type="project" value="TreeGrafter"/>
</dbReference>
<dbReference type="PANTHER" id="PTHR37481:SF1">
    <property type="entry name" value="LIPOPOLYSACCHARIDE EXPORT SYSTEM PROTEIN LPTC"/>
    <property type="match status" value="1"/>
</dbReference>
<keyword evidence="2" id="KW-0997">Cell inner membrane</keyword>
<keyword evidence="7" id="KW-1185">Reference proteome</keyword>
<protein>
    <submittedName>
        <fullName evidence="6">Uncharacterized protein conserved in bacteria</fullName>
    </submittedName>
</protein>
<gene>
    <name evidence="6" type="ORF">NCTC10717_02383</name>
</gene>
<dbReference type="GO" id="GO:0015221">
    <property type="term" value="F:lipopolysaccharide transmembrane transporter activity"/>
    <property type="evidence" value="ECO:0007669"/>
    <property type="project" value="InterPro"/>
</dbReference>
<sequence length="191" mass="22224">MQAWFQKRHIVWIALSAVIVGIWLRHQTIEHAEKDESPQAPPLLVVHEGISYRYDEQGNSHMKLSAPLTHYYQDARGTEFTQPRLHHQQGEMHTHIRADYAQQNEAGTELHLENNVFAERQNGEDSATRFEFSTDKMLYRIDKNQAESDAPVLIRSADSTTHAIGTIWHLNQNLFILKQNVRSYYAPHHNF</sequence>
<evidence type="ECO:0000256" key="4">
    <source>
        <dbReference type="ARBA" id="ARBA00022989"/>
    </source>
</evidence>
<dbReference type="InterPro" id="IPR010664">
    <property type="entry name" value="LipoPS_assembly_LptC-rel"/>
</dbReference>
<dbReference type="AlphaFoldDB" id="A0A380N456"/>
<evidence type="ECO:0000256" key="5">
    <source>
        <dbReference type="ARBA" id="ARBA00023136"/>
    </source>
</evidence>
<accession>A0A380N456</accession>
<dbReference type="GO" id="GO:0005886">
    <property type="term" value="C:plasma membrane"/>
    <property type="evidence" value="ECO:0007669"/>
    <property type="project" value="InterPro"/>
</dbReference>
<proteinExistence type="predicted"/>
<dbReference type="Gene3D" id="2.60.450.10">
    <property type="entry name" value="Lipopolysaccharide (LPS) transport protein A like domain"/>
    <property type="match status" value="1"/>
</dbReference>
<evidence type="ECO:0000256" key="3">
    <source>
        <dbReference type="ARBA" id="ARBA00022692"/>
    </source>
</evidence>
<name>A0A380N456_9GAMM</name>
<keyword evidence="4" id="KW-1133">Transmembrane helix</keyword>
<evidence type="ECO:0000256" key="2">
    <source>
        <dbReference type="ARBA" id="ARBA00022519"/>
    </source>
</evidence>
<keyword evidence="5" id="KW-0472">Membrane</keyword>